<dbReference type="InterPro" id="IPR011990">
    <property type="entry name" value="TPR-like_helical_dom_sf"/>
</dbReference>
<keyword evidence="2" id="KW-0809">Transit peptide</keyword>
<protein>
    <recommendedName>
        <fullName evidence="5">Pentatricopeptide repeat-containing protein</fullName>
    </recommendedName>
</protein>
<evidence type="ECO:0000256" key="1">
    <source>
        <dbReference type="ARBA" id="ARBA00022737"/>
    </source>
</evidence>
<dbReference type="PANTHER" id="PTHR47926">
    <property type="entry name" value="PENTATRICOPEPTIDE REPEAT-CONTAINING PROTEIN"/>
    <property type="match status" value="1"/>
</dbReference>
<dbReference type="GO" id="GO:0003723">
    <property type="term" value="F:RNA binding"/>
    <property type="evidence" value="ECO:0007669"/>
    <property type="project" value="InterPro"/>
</dbReference>
<dbReference type="NCBIfam" id="TIGR00756">
    <property type="entry name" value="PPR"/>
    <property type="match status" value="1"/>
</dbReference>
<reference evidence="4" key="2">
    <citation type="journal article" date="2015" name="Data Brief">
        <title>Shoot transcriptome of the giant reed, Arundo donax.</title>
        <authorList>
            <person name="Barrero R.A."/>
            <person name="Guerrero F.D."/>
            <person name="Moolhuijzen P."/>
            <person name="Goolsby J.A."/>
            <person name="Tidwell J."/>
            <person name="Bellgard S.E."/>
            <person name="Bellgard M.I."/>
        </authorList>
    </citation>
    <scope>NUCLEOTIDE SEQUENCE</scope>
    <source>
        <tissue evidence="4">Shoot tissue taken approximately 20 cm above the soil surface</tissue>
    </source>
</reference>
<sequence length="275" mass="29619">MPRRNIASWYILISGSARLGALAEAFVLFSDILHGAGRGSCDRPDSFLLGALTAGCARGRDIVAGAQVHACAVKFGVDDDESVAGALVDTYAKCRRVDSAWRAFALAPQRSVVSWTSMIACLVNQACSGYRDTAIILFKKMLVLKVWPTNATFSCILKVFDMPELLPVGMQVHGCLVKMGTELDPALGSALMAMCGRCGGVDEIARLACWIRHDTFSKTSLLGAYARNGYSIEAIGVFREMIMENLAIDQSAITNLLQVCSSLGQLRMAKEIPSI</sequence>
<dbReference type="InterPro" id="IPR046960">
    <property type="entry name" value="PPR_At4g14850-like_plant"/>
</dbReference>
<reference evidence="4" key="1">
    <citation type="submission" date="2014-09" db="EMBL/GenBank/DDBJ databases">
        <authorList>
            <person name="Magalhaes I.L.F."/>
            <person name="Oliveira U."/>
            <person name="Santos F.R."/>
            <person name="Vidigal T.H.D.A."/>
            <person name="Brescovit A.D."/>
            <person name="Santos A.J."/>
        </authorList>
    </citation>
    <scope>NUCLEOTIDE SEQUENCE</scope>
    <source>
        <tissue evidence="4">Shoot tissue taken approximately 20 cm above the soil surface</tissue>
    </source>
</reference>
<dbReference type="Pfam" id="PF01535">
    <property type="entry name" value="PPR"/>
    <property type="match status" value="2"/>
</dbReference>
<dbReference type="EMBL" id="GBRH01165949">
    <property type="protein sequence ID" value="JAE31947.1"/>
    <property type="molecule type" value="Transcribed_RNA"/>
</dbReference>
<evidence type="ECO:0000256" key="2">
    <source>
        <dbReference type="ARBA" id="ARBA00022946"/>
    </source>
</evidence>
<evidence type="ECO:0000313" key="4">
    <source>
        <dbReference type="EMBL" id="JAE31947.1"/>
    </source>
</evidence>
<dbReference type="AlphaFoldDB" id="A0A0A9H5B2"/>
<evidence type="ECO:0008006" key="5">
    <source>
        <dbReference type="Google" id="ProtNLM"/>
    </source>
</evidence>
<feature type="repeat" description="PPR" evidence="3">
    <location>
        <begin position="214"/>
        <end position="248"/>
    </location>
</feature>
<evidence type="ECO:0000256" key="3">
    <source>
        <dbReference type="PROSITE-ProRule" id="PRU00708"/>
    </source>
</evidence>
<proteinExistence type="predicted"/>
<dbReference type="InterPro" id="IPR002885">
    <property type="entry name" value="PPR_rpt"/>
</dbReference>
<dbReference type="Gene3D" id="1.25.40.10">
    <property type="entry name" value="Tetratricopeptide repeat domain"/>
    <property type="match status" value="2"/>
</dbReference>
<keyword evidence="1" id="KW-0677">Repeat</keyword>
<name>A0A0A9H5B2_ARUDO</name>
<organism evidence="4">
    <name type="scientific">Arundo donax</name>
    <name type="common">Giant reed</name>
    <name type="synonym">Donax arundinaceus</name>
    <dbReference type="NCBI Taxonomy" id="35708"/>
    <lineage>
        <taxon>Eukaryota</taxon>
        <taxon>Viridiplantae</taxon>
        <taxon>Streptophyta</taxon>
        <taxon>Embryophyta</taxon>
        <taxon>Tracheophyta</taxon>
        <taxon>Spermatophyta</taxon>
        <taxon>Magnoliopsida</taxon>
        <taxon>Liliopsida</taxon>
        <taxon>Poales</taxon>
        <taxon>Poaceae</taxon>
        <taxon>PACMAD clade</taxon>
        <taxon>Arundinoideae</taxon>
        <taxon>Arundineae</taxon>
        <taxon>Arundo</taxon>
    </lineage>
</organism>
<dbReference type="PROSITE" id="PS51375">
    <property type="entry name" value="PPR"/>
    <property type="match status" value="1"/>
</dbReference>
<accession>A0A0A9H5B2</accession>
<dbReference type="GO" id="GO:0009451">
    <property type="term" value="P:RNA modification"/>
    <property type="evidence" value="ECO:0007669"/>
    <property type="project" value="InterPro"/>
</dbReference>